<evidence type="ECO:0000313" key="3">
    <source>
        <dbReference type="EMBL" id="BDG08119.1"/>
    </source>
</evidence>
<proteinExistence type="predicted"/>
<feature type="transmembrane region" description="Helical" evidence="1">
    <location>
        <begin position="146"/>
        <end position="166"/>
    </location>
</feature>
<feature type="transmembrane region" description="Helical" evidence="1">
    <location>
        <begin position="186"/>
        <end position="205"/>
    </location>
</feature>
<feature type="transmembrane region" description="Helical" evidence="1">
    <location>
        <begin position="212"/>
        <end position="235"/>
    </location>
</feature>
<feature type="transmembrane region" description="Helical" evidence="1">
    <location>
        <begin position="122"/>
        <end position="139"/>
    </location>
</feature>
<dbReference type="InterPro" id="IPR002656">
    <property type="entry name" value="Acyl_transf_3_dom"/>
</dbReference>
<feature type="domain" description="Acyltransferase 3" evidence="2">
    <location>
        <begin position="7"/>
        <end position="325"/>
    </location>
</feature>
<reference evidence="4" key="1">
    <citation type="journal article" date="2022" name="Int. J. Syst. Evol. Microbiol.">
        <title>Anaeromyxobacter oryzae sp. nov., Anaeromyxobacter diazotrophicus sp. nov. and Anaeromyxobacter paludicola sp. nov., isolated from paddy soils.</title>
        <authorList>
            <person name="Itoh H."/>
            <person name="Xu Z."/>
            <person name="Mise K."/>
            <person name="Masuda Y."/>
            <person name="Ushijima N."/>
            <person name="Hayakawa C."/>
            <person name="Shiratori Y."/>
            <person name="Senoo K."/>
        </authorList>
    </citation>
    <scope>NUCLEOTIDE SEQUENCE [LARGE SCALE GENOMIC DNA]</scope>
    <source>
        <strain evidence="4">Red630</strain>
    </source>
</reference>
<keyword evidence="1" id="KW-0812">Transmembrane</keyword>
<feature type="transmembrane region" description="Helical" evidence="1">
    <location>
        <begin position="310"/>
        <end position="329"/>
    </location>
</feature>
<feature type="transmembrane region" description="Helical" evidence="1">
    <location>
        <begin position="279"/>
        <end position="298"/>
    </location>
</feature>
<evidence type="ECO:0000313" key="4">
    <source>
        <dbReference type="Proteomes" id="UP001162734"/>
    </source>
</evidence>
<keyword evidence="1" id="KW-1133">Transmembrane helix</keyword>
<dbReference type="Proteomes" id="UP001162734">
    <property type="component" value="Chromosome"/>
</dbReference>
<dbReference type="Pfam" id="PF01757">
    <property type="entry name" value="Acyl_transf_3"/>
    <property type="match status" value="1"/>
</dbReference>
<gene>
    <name evidence="3" type="ORF">AMPC_12320</name>
</gene>
<feature type="transmembrane region" description="Helical" evidence="1">
    <location>
        <begin position="247"/>
        <end position="267"/>
    </location>
</feature>
<accession>A0ABM7X8H2</accession>
<feature type="transmembrane region" description="Helical" evidence="1">
    <location>
        <begin position="42"/>
        <end position="61"/>
    </location>
</feature>
<organism evidence="3 4">
    <name type="scientific">Anaeromyxobacter paludicola</name>
    <dbReference type="NCBI Taxonomy" id="2918171"/>
    <lineage>
        <taxon>Bacteria</taxon>
        <taxon>Pseudomonadati</taxon>
        <taxon>Myxococcota</taxon>
        <taxon>Myxococcia</taxon>
        <taxon>Myxococcales</taxon>
        <taxon>Cystobacterineae</taxon>
        <taxon>Anaeromyxobacteraceae</taxon>
        <taxon>Anaeromyxobacter</taxon>
    </lineage>
</organism>
<keyword evidence="4" id="KW-1185">Reference proteome</keyword>
<sequence>MASPRRNWLDWERGLAVLFMVEVHTLDAWLAPGVGQGLLRDVLLMMGGFAAPSFLFMSGLSQQLADASAARRGVAPGPRLRGALSRALWLLGVAYAFRFAEFVLGGAFRVSGGWRDILRVDILNVIALSLALAALLGWAARGRAAFPAFALATAAIAAAAPLAAAWQHPESRLLDYVYATFPRANFSLVNWSAFLLAGSAVGRLLRDRDRPALLLALGAALFAGGWLGDLLPAVYRHQDFWHTSPAWFAMRLGGVLALTALCQLVPATAAPALSALRTLGRHSLLGYIASIELTYGFWSHPVHRALSLTGTLLGIAAMVAVTWAASAVAERWAAWREGRRPAAPPPPPTPAVAA</sequence>
<name>A0ABM7X8H2_9BACT</name>
<protein>
    <recommendedName>
        <fullName evidence="2">Acyltransferase 3 domain-containing protein</fullName>
    </recommendedName>
</protein>
<evidence type="ECO:0000256" key="1">
    <source>
        <dbReference type="SAM" id="Phobius"/>
    </source>
</evidence>
<keyword evidence="1" id="KW-0472">Membrane</keyword>
<evidence type="ECO:0000259" key="2">
    <source>
        <dbReference type="Pfam" id="PF01757"/>
    </source>
</evidence>
<dbReference type="EMBL" id="AP025592">
    <property type="protein sequence ID" value="BDG08119.1"/>
    <property type="molecule type" value="Genomic_DNA"/>
</dbReference>
<feature type="transmembrane region" description="Helical" evidence="1">
    <location>
        <begin position="88"/>
        <end position="110"/>
    </location>
</feature>
<dbReference type="RefSeq" id="WP_248345308.1">
    <property type="nucleotide sequence ID" value="NZ_AP025592.1"/>
</dbReference>